<dbReference type="EnsemblBacteria" id="BAD02032">
    <property type="protein sequence ID" value="BAD02032"/>
    <property type="gene ID" value="BAD02032"/>
</dbReference>
<keyword evidence="2" id="KW-0614">Plasmid</keyword>
<protein>
    <submittedName>
        <fullName evidence="2">Uncharacterized protein</fullName>
    </submittedName>
</protein>
<keyword evidence="3" id="KW-1185">Reference proteome</keyword>
<dbReference type="Proteomes" id="UP000001425">
    <property type="component" value="Plasmid pSYSG"/>
</dbReference>
<reference evidence="2 3" key="1">
    <citation type="journal article" date="2003" name="DNA Res.">
        <title>Structural analysis of four large plasmids harboring in a unicellular cyanobacterium, Synechocystis sp. PCC 6803.</title>
        <authorList>
            <person name="Kaneko T."/>
            <person name="Nakamura Y."/>
            <person name="Sasamoto S."/>
            <person name="Watanabe A."/>
            <person name="Kohara M."/>
            <person name="Matsumoto M."/>
            <person name="Shimpo S."/>
            <person name="Yamada M."/>
            <person name="Tabata S."/>
        </authorList>
    </citation>
    <scope>NUCLEOTIDE SEQUENCE [LARGE SCALE GENOMIC DNA]</scope>
    <source>
        <strain evidence="3">ATCC 27184 / PCC 6803 / Kazusa</strain>
    </source>
</reference>
<sequence>MQHHICYCSFPGSWNSSILTRSAATPEPTANPQQNQSLTTPITSSTTMGGAHWEQGGSWSFQM</sequence>
<proteinExistence type="predicted"/>
<dbReference type="AlphaFoldDB" id="Q6ZE68"/>
<feature type="compositionally biased region" description="Polar residues" evidence="1">
    <location>
        <begin position="19"/>
        <end position="48"/>
    </location>
</feature>
<accession>Q6ZE68</accession>
<dbReference type="KEGG" id="syn:ssl8024"/>
<name>Q6ZE68_SYNY3</name>
<gene>
    <name evidence="2" type="ordered locus">ssl8024</name>
</gene>
<dbReference type="EMBL" id="AP004312">
    <property type="protein sequence ID" value="BAD02032.1"/>
    <property type="molecule type" value="Genomic_DNA"/>
</dbReference>
<evidence type="ECO:0000256" key="1">
    <source>
        <dbReference type="SAM" id="MobiDB-lite"/>
    </source>
</evidence>
<dbReference type="InParanoid" id="Q6ZE68"/>
<feature type="region of interest" description="Disordered" evidence="1">
    <location>
        <begin position="19"/>
        <end position="63"/>
    </location>
</feature>
<evidence type="ECO:0000313" key="2">
    <source>
        <dbReference type="EMBL" id="BAD02032.1"/>
    </source>
</evidence>
<evidence type="ECO:0000313" key="3">
    <source>
        <dbReference type="Proteomes" id="UP000001425"/>
    </source>
</evidence>
<organism evidence="2 3">
    <name type="scientific">Synechocystis sp. (strain ATCC 27184 / PCC 6803 / Kazusa)</name>
    <dbReference type="NCBI Taxonomy" id="1111708"/>
    <lineage>
        <taxon>Bacteria</taxon>
        <taxon>Bacillati</taxon>
        <taxon>Cyanobacteriota</taxon>
        <taxon>Cyanophyceae</taxon>
        <taxon>Synechococcales</taxon>
        <taxon>Merismopediaceae</taxon>
        <taxon>Synechocystis</taxon>
    </lineage>
</organism>
<geneLocation type="plasmid" evidence="2 3">
    <name>pSYSG</name>
</geneLocation>